<feature type="region of interest" description="Disordered" evidence="1">
    <location>
        <begin position="238"/>
        <end position="266"/>
    </location>
</feature>
<name>A0A6A5K5Q1_9PLEO</name>
<reference evidence="2" key="1">
    <citation type="submission" date="2020-01" db="EMBL/GenBank/DDBJ databases">
        <authorList>
            <consortium name="DOE Joint Genome Institute"/>
            <person name="Haridas S."/>
            <person name="Albert R."/>
            <person name="Binder M."/>
            <person name="Bloem J."/>
            <person name="Labutti K."/>
            <person name="Salamov A."/>
            <person name="Andreopoulos B."/>
            <person name="Baker S.E."/>
            <person name="Barry K."/>
            <person name="Bills G."/>
            <person name="Bluhm B.H."/>
            <person name="Cannon C."/>
            <person name="Castanera R."/>
            <person name="Culley D.E."/>
            <person name="Daum C."/>
            <person name="Ezra D."/>
            <person name="Gonzalez J.B."/>
            <person name="Henrissat B."/>
            <person name="Kuo A."/>
            <person name="Liang C."/>
            <person name="Lipzen A."/>
            <person name="Lutzoni F."/>
            <person name="Magnuson J."/>
            <person name="Mondo S."/>
            <person name="Nolan M."/>
            <person name="Ohm R."/>
            <person name="Pangilinan J."/>
            <person name="Park H.-J."/>
            <person name="Ramirez L."/>
            <person name="Alfaro M."/>
            <person name="Sun H."/>
            <person name="Tritt A."/>
            <person name="Yoshinaga Y."/>
            <person name="Zwiers L.-H."/>
            <person name="Turgeon B.G."/>
            <person name="Goodwin S.B."/>
            <person name="Spatafora J.W."/>
            <person name="Crous P.W."/>
            <person name="Grigoriev I.V."/>
        </authorList>
    </citation>
    <scope>NUCLEOTIDE SEQUENCE</scope>
    <source>
        <strain evidence="2">P77</strain>
    </source>
</reference>
<feature type="compositionally biased region" description="Polar residues" evidence="1">
    <location>
        <begin position="125"/>
        <end position="139"/>
    </location>
</feature>
<organism evidence="2 3">
    <name type="scientific">Decorospora gaudefroyi</name>
    <dbReference type="NCBI Taxonomy" id="184978"/>
    <lineage>
        <taxon>Eukaryota</taxon>
        <taxon>Fungi</taxon>
        <taxon>Dikarya</taxon>
        <taxon>Ascomycota</taxon>
        <taxon>Pezizomycotina</taxon>
        <taxon>Dothideomycetes</taxon>
        <taxon>Pleosporomycetidae</taxon>
        <taxon>Pleosporales</taxon>
        <taxon>Pleosporineae</taxon>
        <taxon>Pleosporaceae</taxon>
        <taxon>Decorospora</taxon>
    </lineage>
</organism>
<proteinExistence type="predicted"/>
<evidence type="ECO:0000313" key="3">
    <source>
        <dbReference type="Proteomes" id="UP000800040"/>
    </source>
</evidence>
<feature type="non-terminal residue" evidence="2">
    <location>
        <position position="337"/>
    </location>
</feature>
<protein>
    <submittedName>
        <fullName evidence="2">Uncharacterized protein</fullName>
    </submittedName>
</protein>
<feature type="compositionally biased region" description="Acidic residues" evidence="1">
    <location>
        <begin position="242"/>
        <end position="263"/>
    </location>
</feature>
<gene>
    <name evidence="2" type="ORF">BDW02DRAFT_530817</name>
</gene>
<dbReference type="AlphaFoldDB" id="A0A6A5K5Q1"/>
<accession>A0A6A5K5Q1</accession>
<feature type="region of interest" description="Disordered" evidence="1">
    <location>
        <begin position="125"/>
        <end position="160"/>
    </location>
</feature>
<keyword evidence="3" id="KW-1185">Reference proteome</keyword>
<evidence type="ECO:0000313" key="2">
    <source>
        <dbReference type="EMBL" id="KAF1831941.1"/>
    </source>
</evidence>
<evidence type="ECO:0000256" key="1">
    <source>
        <dbReference type="SAM" id="MobiDB-lite"/>
    </source>
</evidence>
<sequence>MNFPPKVRRTGWAPFETVYLELFHDKIKQAAASDPNIQMPRIKKIVDAFNAFFETRADIQDKNGNLLDPLARRNLSALASYMNRRGGKLRTTRDSLAHLPTSNGNNAYMPTITDEEIRAYLLTENASGTGPNLPQPSGGTLTGKGKQPSKPNETPVLPTDPGIVAMLKEEGWEIPDLPRNSNEALLRYQESNKNRPLDTTFIIQAQEALETRLKRNPIPVTGYYGRCGQRAQWYKDRKQEKEEEAVEAGKEDEEKEEEVEEEKDDKLELRNPSAAAVSGLLGAAIIPPYGYRGDIRDLVGKSLLAQNELILHETSEAAMTSIHEEHDKNFEKRREDI</sequence>
<dbReference type="Proteomes" id="UP000800040">
    <property type="component" value="Unassembled WGS sequence"/>
</dbReference>
<dbReference type="OrthoDB" id="3694310at2759"/>
<dbReference type="EMBL" id="ML975350">
    <property type="protein sequence ID" value="KAF1831941.1"/>
    <property type="molecule type" value="Genomic_DNA"/>
</dbReference>